<dbReference type="EMBL" id="JBHTCQ010000001">
    <property type="protein sequence ID" value="MFC7405257.1"/>
    <property type="molecule type" value="Genomic_DNA"/>
</dbReference>
<feature type="binding site" evidence="12">
    <location>
        <position position="40"/>
    </location>
    <ligand>
        <name>a divalent metal cation</name>
        <dbReference type="ChEBI" id="CHEBI:60240"/>
    </ligand>
</feature>
<dbReference type="SUPFAM" id="SSF53098">
    <property type="entry name" value="Ribonuclease H-like"/>
    <property type="match status" value="1"/>
</dbReference>
<feature type="compositionally biased region" description="Basic residues" evidence="14">
    <location>
        <begin position="8"/>
        <end position="18"/>
    </location>
</feature>
<keyword evidence="7 12" id="KW-0540">Nuclease</keyword>
<comment type="cofactor">
    <cofactor evidence="12">
        <name>Mn(2+)</name>
        <dbReference type="ChEBI" id="CHEBI:29035"/>
    </cofactor>
    <cofactor evidence="12">
        <name>Mg(2+)</name>
        <dbReference type="ChEBI" id="CHEBI:18420"/>
    </cofactor>
    <text evidence="12">Manganese or magnesium. Binds 1 divalent metal ion per monomer in the absence of substrate. May bind a second metal ion after substrate binding.</text>
</comment>
<feature type="domain" description="RNase H type-2" evidence="15">
    <location>
        <begin position="34"/>
        <end position="254"/>
    </location>
</feature>
<dbReference type="GO" id="GO:0004523">
    <property type="term" value="F:RNA-DNA hybrid ribonuclease activity"/>
    <property type="evidence" value="ECO:0007669"/>
    <property type="project" value="UniProtKB-EC"/>
</dbReference>
<dbReference type="EC" id="3.1.26.4" evidence="13"/>
<dbReference type="Proteomes" id="UP001596455">
    <property type="component" value="Unassembled WGS sequence"/>
</dbReference>
<evidence type="ECO:0000256" key="10">
    <source>
        <dbReference type="ARBA" id="ARBA00022801"/>
    </source>
</evidence>
<evidence type="ECO:0000256" key="12">
    <source>
        <dbReference type="PROSITE-ProRule" id="PRU01319"/>
    </source>
</evidence>
<evidence type="ECO:0000256" key="5">
    <source>
        <dbReference type="ARBA" id="ARBA00007383"/>
    </source>
</evidence>
<dbReference type="Gene3D" id="3.30.420.10">
    <property type="entry name" value="Ribonuclease H-like superfamily/Ribonuclease H"/>
    <property type="match status" value="1"/>
</dbReference>
<keyword evidence="11" id="KW-0464">Manganese</keyword>
<dbReference type="InterPro" id="IPR001352">
    <property type="entry name" value="RNase_HII/HIII"/>
</dbReference>
<dbReference type="Pfam" id="PF01351">
    <property type="entry name" value="RNase_HII"/>
    <property type="match status" value="1"/>
</dbReference>
<feature type="binding site" evidence="12">
    <location>
        <position position="138"/>
    </location>
    <ligand>
        <name>a divalent metal cation</name>
        <dbReference type="ChEBI" id="CHEBI:60240"/>
    </ligand>
</feature>
<accession>A0ABW2Q913</accession>
<dbReference type="InterPro" id="IPR022898">
    <property type="entry name" value="RNase_HII"/>
</dbReference>
<feature type="binding site" evidence="12">
    <location>
        <position position="41"/>
    </location>
    <ligand>
        <name>a divalent metal cation</name>
        <dbReference type="ChEBI" id="CHEBI:60240"/>
    </ligand>
</feature>
<dbReference type="InterPro" id="IPR024567">
    <property type="entry name" value="RNase_HII/HIII_dom"/>
</dbReference>
<proteinExistence type="inferred from homology"/>
<keyword evidence="9 12" id="KW-0255">Endonuclease</keyword>
<protein>
    <recommendedName>
        <fullName evidence="13">Ribonuclease</fullName>
        <ecNumber evidence="13">3.1.26.4</ecNumber>
    </recommendedName>
</protein>
<comment type="function">
    <text evidence="3 13">Endonuclease that specifically degrades the RNA of RNA-DNA hybrids.</text>
</comment>
<dbReference type="NCBIfam" id="NF000595">
    <property type="entry name" value="PRK00015.1-3"/>
    <property type="match status" value="1"/>
</dbReference>
<evidence type="ECO:0000256" key="11">
    <source>
        <dbReference type="ARBA" id="ARBA00023211"/>
    </source>
</evidence>
<dbReference type="CDD" id="cd07182">
    <property type="entry name" value="RNase_HII_bacteria_HII_like"/>
    <property type="match status" value="1"/>
</dbReference>
<evidence type="ECO:0000256" key="7">
    <source>
        <dbReference type="ARBA" id="ARBA00022722"/>
    </source>
</evidence>
<dbReference type="RefSeq" id="WP_382393422.1">
    <property type="nucleotide sequence ID" value="NZ_JBHTCQ010000001.1"/>
</dbReference>
<organism evidence="16 17">
    <name type="scientific">Georgenia alba</name>
    <dbReference type="NCBI Taxonomy" id="2233858"/>
    <lineage>
        <taxon>Bacteria</taxon>
        <taxon>Bacillati</taxon>
        <taxon>Actinomycetota</taxon>
        <taxon>Actinomycetes</taxon>
        <taxon>Micrococcales</taxon>
        <taxon>Bogoriellaceae</taxon>
        <taxon>Georgenia</taxon>
    </lineage>
</organism>
<name>A0ABW2Q913_9MICO</name>
<evidence type="ECO:0000259" key="15">
    <source>
        <dbReference type="PROSITE" id="PS51975"/>
    </source>
</evidence>
<keyword evidence="8 12" id="KW-0479">Metal-binding</keyword>
<comment type="caution">
    <text evidence="16">The sequence shown here is derived from an EMBL/GenBank/DDBJ whole genome shotgun (WGS) entry which is preliminary data.</text>
</comment>
<comment type="cofactor">
    <cofactor evidence="2">
        <name>Mg(2+)</name>
        <dbReference type="ChEBI" id="CHEBI:18420"/>
    </cofactor>
</comment>
<dbReference type="InterPro" id="IPR012337">
    <property type="entry name" value="RNaseH-like_sf"/>
</dbReference>
<keyword evidence="10 12" id="KW-0378">Hydrolase</keyword>
<keyword evidence="17" id="KW-1185">Reference proteome</keyword>
<feature type="region of interest" description="Disordered" evidence="14">
    <location>
        <begin position="1"/>
        <end position="20"/>
    </location>
</feature>
<evidence type="ECO:0000256" key="2">
    <source>
        <dbReference type="ARBA" id="ARBA00001946"/>
    </source>
</evidence>
<reference evidence="17" key="1">
    <citation type="journal article" date="2019" name="Int. J. Syst. Evol. Microbiol.">
        <title>The Global Catalogue of Microorganisms (GCM) 10K type strain sequencing project: providing services to taxonomists for standard genome sequencing and annotation.</title>
        <authorList>
            <consortium name="The Broad Institute Genomics Platform"/>
            <consortium name="The Broad Institute Genome Sequencing Center for Infectious Disease"/>
            <person name="Wu L."/>
            <person name="Ma J."/>
        </authorList>
    </citation>
    <scope>NUCLEOTIDE SEQUENCE [LARGE SCALE GENOMIC DNA]</scope>
    <source>
        <strain evidence="17">JCM 1490</strain>
    </source>
</reference>
<evidence type="ECO:0000256" key="13">
    <source>
        <dbReference type="RuleBase" id="RU003515"/>
    </source>
</evidence>
<dbReference type="PROSITE" id="PS51975">
    <property type="entry name" value="RNASE_H_2"/>
    <property type="match status" value="1"/>
</dbReference>
<sequence>MTTSATRRPTRGRRRPKPSRSVENALLAELGHGGCVVGMDEVGRGALAGPVSVGVAVVNAGTSRRMPRGLADSKLLTAGAREALVAPVRTWCVAAAVGHAEPAEIDAYGIMAGLRLAGRRALAQVVALGVEPGLVLLDGNHDWLASPVQADLFAAEPPPVHVPGTTTEVAVPPVRTQIKADATCAVVAAASVVAKVERDARMVELDPTYPRYGWAGNKGYSAPEHLAALREHGPCELHRRSWNLPSQGQDPYGAALDEFAGDPDDLAEVAEAQELADAEELPVLLDRA</sequence>
<dbReference type="PANTHER" id="PTHR10954">
    <property type="entry name" value="RIBONUCLEASE H2 SUBUNIT A"/>
    <property type="match status" value="1"/>
</dbReference>
<evidence type="ECO:0000256" key="4">
    <source>
        <dbReference type="ARBA" id="ARBA00004496"/>
    </source>
</evidence>
<keyword evidence="6" id="KW-0963">Cytoplasm</keyword>
<comment type="subcellular location">
    <subcellularLocation>
        <location evidence="4">Cytoplasm</location>
    </subcellularLocation>
</comment>
<evidence type="ECO:0000256" key="6">
    <source>
        <dbReference type="ARBA" id="ARBA00022490"/>
    </source>
</evidence>
<dbReference type="PANTHER" id="PTHR10954:SF18">
    <property type="entry name" value="RIBONUCLEASE HII"/>
    <property type="match status" value="1"/>
</dbReference>
<evidence type="ECO:0000313" key="17">
    <source>
        <dbReference type="Proteomes" id="UP001596455"/>
    </source>
</evidence>
<evidence type="ECO:0000256" key="14">
    <source>
        <dbReference type="SAM" id="MobiDB-lite"/>
    </source>
</evidence>
<evidence type="ECO:0000256" key="3">
    <source>
        <dbReference type="ARBA" id="ARBA00004065"/>
    </source>
</evidence>
<evidence type="ECO:0000313" key="16">
    <source>
        <dbReference type="EMBL" id="MFC7405257.1"/>
    </source>
</evidence>
<comment type="catalytic activity">
    <reaction evidence="1 12 13">
        <text>Endonucleolytic cleavage to 5'-phosphomonoester.</text>
        <dbReference type="EC" id="3.1.26.4"/>
    </reaction>
</comment>
<gene>
    <name evidence="16" type="ORF">ACFQQL_09080</name>
</gene>
<evidence type="ECO:0000256" key="9">
    <source>
        <dbReference type="ARBA" id="ARBA00022759"/>
    </source>
</evidence>
<evidence type="ECO:0000256" key="1">
    <source>
        <dbReference type="ARBA" id="ARBA00000077"/>
    </source>
</evidence>
<evidence type="ECO:0000256" key="8">
    <source>
        <dbReference type="ARBA" id="ARBA00022723"/>
    </source>
</evidence>
<dbReference type="InterPro" id="IPR036397">
    <property type="entry name" value="RNaseH_sf"/>
</dbReference>
<comment type="similarity">
    <text evidence="5 13">Belongs to the RNase HII family.</text>
</comment>